<keyword evidence="4" id="KW-1185">Reference proteome</keyword>
<dbReference type="Proteomes" id="UP000051086">
    <property type="component" value="Unassembled WGS sequence"/>
</dbReference>
<proteinExistence type="predicted"/>
<evidence type="ECO:0000256" key="1">
    <source>
        <dbReference type="SAM" id="Phobius"/>
    </source>
</evidence>
<accession>A0A0P1FPS2</accession>
<sequence length="155" mass="17182">MRAATALFLCLITGFGLSFLLALGERDWFHCFAYADGIRPPMPSLLGPGELMPVLLETLTPPFGDPYLFLLHFAPGLVFATYWLGRPRRPLLIAYLLFVALALILLLPISGQHDCDRKGTEGLFTLFLLAPVGTLLAMSAAYLPQWIKPRHDPKT</sequence>
<feature type="transmembrane region" description="Helical" evidence="1">
    <location>
        <begin position="67"/>
        <end position="85"/>
    </location>
</feature>
<evidence type="ECO:0000313" key="4">
    <source>
        <dbReference type="Proteomes" id="UP000051086"/>
    </source>
</evidence>
<reference evidence="3 5" key="2">
    <citation type="submission" date="2015-09" db="EMBL/GenBank/DDBJ databases">
        <authorList>
            <consortium name="Swine Surveillance"/>
        </authorList>
    </citation>
    <scope>NUCLEOTIDE SEQUENCE [LARGE SCALE GENOMIC DNA]</scope>
    <source>
        <strain evidence="3 5">5120</strain>
    </source>
</reference>
<dbReference type="OrthoDB" id="9979938at2"/>
<feature type="transmembrane region" description="Helical" evidence="1">
    <location>
        <begin position="92"/>
        <end position="111"/>
    </location>
</feature>
<dbReference type="EMBL" id="CYSC01000007">
    <property type="protein sequence ID" value="CUH70669.1"/>
    <property type="molecule type" value="Genomic_DNA"/>
</dbReference>
<evidence type="ECO:0000313" key="2">
    <source>
        <dbReference type="EMBL" id="CUH65778.1"/>
    </source>
</evidence>
<dbReference type="EMBL" id="CYSB01000025">
    <property type="protein sequence ID" value="CUH65778.1"/>
    <property type="molecule type" value="Genomic_DNA"/>
</dbReference>
<dbReference type="RefSeq" id="WP_058241989.1">
    <property type="nucleotide sequence ID" value="NZ_CYSB01000025.1"/>
</dbReference>
<dbReference type="Proteomes" id="UP000051887">
    <property type="component" value="Unassembled WGS sequence"/>
</dbReference>
<dbReference type="AlphaFoldDB" id="A0A0P1FPS2"/>
<evidence type="ECO:0000313" key="5">
    <source>
        <dbReference type="Proteomes" id="UP000051887"/>
    </source>
</evidence>
<feature type="transmembrane region" description="Helical" evidence="1">
    <location>
        <begin position="123"/>
        <end position="143"/>
    </location>
</feature>
<reference evidence="2 4" key="1">
    <citation type="submission" date="2015-09" db="EMBL/GenBank/DDBJ databases">
        <authorList>
            <person name="Rodrigo-Torres L."/>
            <person name="Arahal D.R."/>
        </authorList>
    </citation>
    <scope>NUCLEOTIDE SEQUENCE [LARGE SCALE GENOMIC DNA]</scope>
    <source>
        <strain evidence="2 4">CECT 5118</strain>
    </source>
</reference>
<evidence type="ECO:0000313" key="3">
    <source>
        <dbReference type="EMBL" id="CUH70669.1"/>
    </source>
</evidence>
<keyword evidence="1" id="KW-0812">Transmembrane</keyword>
<keyword evidence="1" id="KW-1133">Transmembrane helix</keyword>
<name>A0A0P1FPS2_9RHOB</name>
<organism evidence="3 5">
    <name type="scientific">Thalassovita autumnalis</name>
    <dbReference type="NCBI Taxonomy" id="2072972"/>
    <lineage>
        <taxon>Bacteria</taxon>
        <taxon>Pseudomonadati</taxon>
        <taxon>Pseudomonadota</taxon>
        <taxon>Alphaproteobacteria</taxon>
        <taxon>Rhodobacterales</taxon>
        <taxon>Roseobacteraceae</taxon>
        <taxon>Thalassovita</taxon>
    </lineage>
</organism>
<protein>
    <submittedName>
        <fullName evidence="3">Uncharacterized protein</fullName>
    </submittedName>
</protein>
<keyword evidence="1" id="KW-0472">Membrane</keyword>
<gene>
    <name evidence="2" type="ORF">TL5118_01466</name>
    <name evidence="3" type="ORF">TL5120_00448</name>
</gene>